<feature type="transmembrane region" description="Helical" evidence="1">
    <location>
        <begin position="30"/>
        <end position="47"/>
    </location>
</feature>
<keyword evidence="3" id="KW-1185">Reference proteome</keyword>
<comment type="caution">
    <text evidence="2">The sequence shown here is derived from an EMBL/GenBank/DDBJ whole genome shotgun (WGS) entry which is preliminary data.</text>
</comment>
<sequence length="52" mass="6098">MNFLRWLGGIFIFFILIGMIFRLGSVFVNILLIIAMFTFIIDMIMLTNNKHS</sequence>
<feature type="transmembrane region" description="Helical" evidence="1">
    <location>
        <begin position="6"/>
        <end position="23"/>
    </location>
</feature>
<gene>
    <name evidence="2" type="ORF">QOZ93_001706</name>
</gene>
<dbReference type="RefSeq" id="WP_307355877.1">
    <property type="nucleotide sequence ID" value="NZ_BAAACJ010000030.1"/>
</dbReference>
<reference evidence="2 3" key="1">
    <citation type="submission" date="2023-07" db="EMBL/GenBank/DDBJ databases">
        <title>Genomic Encyclopedia of Type Strains, Phase IV (KMG-IV): sequencing the most valuable type-strain genomes for metagenomic binning, comparative biology and taxonomic classification.</title>
        <authorList>
            <person name="Goeker M."/>
        </authorList>
    </citation>
    <scope>NUCLEOTIDE SEQUENCE [LARGE SCALE GENOMIC DNA]</scope>
    <source>
        <strain evidence="2 3">DSM 1400</strain>
    </source>
</reference>
<protein>
    <submittedName>
        <fullName evidence="2">Uncharacterized protein</fullName>
    </submittedName>
</protein>
<dbReference type="Proteomes" id="UP001224418">
    <property type="component" value="Unassembled WGS sequence"/>
</dbReference>
<organism evidence="2 3">
    <name type="scientific">Hathewaya limosa</name>
    <name type="common">Clostridium limosum</name>
    <dbReference type="NCBI Taxonomy" id="1536"/>
    <lineage>
        <taxon>Bacteria</taxon>
        <taxon>Bacillati</taxon>
        <taxon>Bacillota</taxon>
        <taxon>Clostridia</taxon>
        <taxon>Eubacteriales</taxon>
        <taxon>Clostridiaceae</taxon>
        <taxon>Hathewaya</taxon>
    </lineage>
</organism>
<keyword evidence="1" id="KW-1133">Transmembrane helix</keyword>
<evidence type="ECO:0000313" key="2">
    <source>
        <dbReference type="EMBL" id="MDQ0479963.1"/>
    </source>
</evidence>
<proteinExistence type="predicted"/>
<evidence type="ECO:0000256" key="1">
    <source>
        <dbReference type="SAM" id="Phobius"/>
    </source>
</evidence>
<dbReference type="EMBL" id="JAUSWN010000013">
    <property type="protein sequence ID" value="MDQ0479963.1"/>
    <property type="molecule type" value="Genomic_DNA"/>
</dbReference>
<name>A0ABU0JV19_HATLI</name>
<keyword evidence="1" id="KW-0472">Membrane</keyword>
<accession>A0ABU0JV19</accession>
<evidence type="ECO:0000313" key="3">
    <source>
        <dbReference type="Proteomes" id="UP001224418"/>
    </source>
</evidence>
<keyword evidence="1" id="KW-0812">Transmembrane</keyword>